<evidence type="ECO:0000256" key="4">
    <source>
        <dbReference type="PIRSR" id="PIRSR036979-1"/>
    </source>
</evidence>
<dbReference type="PANTHER" id="PTHR11358">
    <property type="entry name" value="ARGINASE/AGMATINASE"/>
    <property type="match status" value="1"/>
</dbReference>
<comment type="caution">
    <text evidence="6">The sequence shown here is derived from an EMBL/GenBank/DDBJ whole genome shotgun (WGS) entry which is preliminary data.</text>
</comment>
<evidence type="ECO:0000256" key="5">
    <source>
        <dbReference type="RuleBase" id="RU003684"/>
    </source>
</evidence>
<dbReference type="GO" id="GO:0008783">
    <property type="term" value="F:agmatinase activity"/>
    <property type="evidence" value="ECO:0007669"/>
    <property type="project" value="TreeGrafter"/>
</dbReference>
<dbReference type="RefSeq" id="WP_051754489.1">
    <property type="nucleotide sequence ID" value="NZ_DAINLL010000005.1"/>
</dbReference>
<dbReference type="Gene3D" id="3.40.800.10">
    <property type="entry name" value="Ureohydrolase domain"/>
    <property type="match status" value="1"/>
</dbReference>
<dbReference type="GO" id="GO:0033389">
    <property type="term" value="P:putrescine biosynthetic process from arginine, via agmatine"/>
    <property type="evidence" value="ECO:0007669"/>
    <property type="project" value="TreeGrafter"/>
</dbReference>
<feature type="binding site" evidence="4">
    <location>
        <position position="131"/>
    </location>
    <ligand>
        <name>Mn(2+)</name>
        <dbReference type="ChEBI" id="CHEBI:29035"/>
        <label>1</label>
    </ligand>
</feature>
<proteinExistence type="inferred from homology"/>
<feature type="binding site" evidence="4">
    <location>
        <position position="127"/>
    </location>
    <ligand>
        <name>Mn(2+)</name>
        <dbReference type="ChEBI" id="CHEBI:29035"/>
        <label>1</label>
    </ligand>
</feature>
<comment type="similarity">
    <text evidence="1">Belongs to the arginase family. Agmatinase subfamily.</text>
</comment>
<evidence type="ECO:0000313" key="6">
    <source>
        <dbReference type="EMBL" id="HAA83959.1"/>
    </source>
</evidence>
<dbReference type="SUPFAM" id="SSF52768">
    <property type="entry name" value="Arginase/deacetylase"/>
    <property type="match status" value="1"/>
</dbReference>
<name>A0A117LC45_9BACT</name>
<feature type="binding site" evidence="4">
    <location>
        <position position="213"/>
    </location>
    <ligand>
        <name>Mn(2+)</name>
        <dbReference type="ChEBI" id="CHEBI:29035"/>
        <label>1</label>
    </ligand>
</feature>
<protein>
    <submittedName>
        <fullName evidence="6">Agmatinase</fullName>
    </submittedName>
</protein>
<evidence type="ECO:0000313" key="7">
    <source>
        <dbReference type="Proteomes" id="UP000257240"/>
    </source>
</evidence>
<evidence type="ECO:0000256" key="3">
    <source>
        <dbReference type="ARBA" id="ARBA00022801"/>
    </source>
</evidence>
<evidence type="ECO:0000256" key="2">
    <source>
        <dbReference type="ARBA" id="ARBA00022723"/>
    </source>
</evidence>
<comment type="cofactor">
    <cofactor evidence="4">
        <name>Mn(2+)</name>
        <dbReference type="ChEBI" id="CHEBI:29035"/>
    </cofactor>
    <text evidence="4">Binds 2 manganese ions per subunit.</text>
</comment>
<feature type="binding site" evidence="4">
    <location>
        <position position="211"/>
    </location>
    <ligand>
        <name>Mn(2+)</name>
        <dbReference type="ChEBI" id="CHEBI:29035"/>
        <label>1</label>
    </ligand>
</feature>
<dbReference type="PIRSF" id="PIRSF036979">
    <property type="entry name" value="Arginase"/>
    <property type="match status" value="1"/>
</dbReference>
<feature type="binding site" evidence="4">
    <location>
        <position position="104"/>
    </location>
    <ligand>
        <name>Mn(2+)</name>
        <dbReference type="ChEBI" id="CHEBI:29035"/>
        <label>1</label>
    </ligand>
</feature>
<keyword evidence="3 5" id="KW-0378">Hydrolase</keyword>
<sequence length="288" mass="32779">MKISFLGLPDHPQAKVALIPAPLEYSTSWKKGTKEAPLEILKVSPNMEFFDEEYFLDPSEKMGFFTYPVEELSFDPEESLKEISQKVEETLSLNRFPLVIGGEHTVTLGSIRVLKKFFPRLKVVHLDAHLDLRDRYNHSSITHATVMRRIYELGVPVLSIGIRTLCKEEYEFIKQENYPVIWAKDLKVDLKECLKKIESFLKDGYIFLSFDMDVFDPAVAPGVGTPEPGGIDWWEALNILKILVKHRLIGMDLVEVKPDPGNPVTEFLAAKLIFKVAVYLAAKNEGLL</sequence>
<dbReference type="PROSITE" id="PS01053">
    <property type="entry name" value="ARGINASE_1"/>
    <property type="match status" value="1"/>
</dbReference>
<dbReference type="Pfam" id="PF00491">
    <property type="entry name" value="Arginase"/>
    <property type="match status" value="1"/>
</dbReference>
<dbReference type="Proteomes" id="UP000257240">
    <property type="component" value="Unassembled WGS sequence"/>
</dbReference>
<evidence type="ECO:0000256" key="1">
    <source>
        <dbReference type="ARBA" id="ARBA00009227"/>
    </source>
</evidence>
<feature type="binding site" evidence="4">
    <location>
        <position position="129"/>
    </location>
    <ligand>
        <name>Mn(2+)</name>
        <dbReference type="ChEBI" id="CHEBI:29035"/>
        <label>1</label>
    </ligand>
</feature>
<dbReference type="InterPro" id="IPR020855">
    <property type="entry name" value="Ureohydrolase_Mn_BS"/>
</dbReference>
<reference evidence="6 7" key="1">
    <citation type="journal article" date="2018" name="Nat. Biotechnol.">
        <title>A standardized bacterial taxonomy based on genome phylogeny substantially revises the tree of life.</title>
        <authorList>
            <person name="Parks D.H."/>
            <person name="Chuvochina M."/>
            <person name="Waite D.W."/>
            <person name="Rinke C."/>
            <person name="Skarshewski A."/>
            <person name="Chaumeil P.A."/>
            <person name="Hugenholtz P."/>
        </authorList>
    </citation>
    <scope>NUCLEOTIDE SEQUENCE [LARGE SCALE GENOMIC DNA]</scope>
    <source>
        <strain evidence="6">UBA12529</strain>
    </source>
</reference>
<dbReference type="InterPro" id="IPR023696">
    <property type="entry name" value="Ureohydrolase_dom_sf"/>
</dbReference>
<keyword evidence="4" id="KW-0464">Manganese</keyword>
<dbReference type="InterPro" id="IPR005925">
    <property type="entry name" value="Agmatinase-rel"/>
</dbReference>
<organism evidence="6 7">
    <name type="scientific">Thermodesulfobacterium commune</name>
    <dbReference type="NCBI Taxonomy" id="1741"/>
    <lineage>
        <taxon>Bacteria</taxon>
        <taxon>Pseudomonadati</taxon>
        <taxon>Thermodesulfobacteriota</taxon>
        <taxon>Thermodesulfobacteria</taxon>
        <taxon>Thermodesulfobacteriales</taxon>
        <taxon>Thermodesulfobacteriaceae</taxon>
        <taxon>Thermodesulfobacterium</taxon>
    </lineage>
</organism>
<dbReference type="InterPro" id="IPR006035">
    <property type="entry name" value="Ureohydrolase"/>
</dbReference>
<gene>
    <name evidence="6" type="primary">speB</name>
    <name evidence="6" type="ORF">DCE01_04160</name>
</gene>
<dbReference type="PROSITE" id="PS51409">
    <property type="entry name" value="ARGINASE_2"/>
    <property type="match status" value="1"/>
</dbReference>
<dbReference type="GO" id="GO:0046872">
    <property type="term" value="F:metal ion binding"/>
    <property type="evidence" value="ECO:0007669"/>
    <property type="project" value="UniProtKB-KW"/>
</dbReference>
<dbReference type="CDD" id="cd11593">
    <property type="entry name" value="Agmatinase-like_2"/>
    <property type="match status" value="1"/>
</dbReference>
<keyword evidence="2 4" id="KW-0479">Metal-binding</keyword>
<dbReference type="PANTHER" id="PTHR11358:SF26">
    <property type="entry name" value="GUANIDINO ACID HYDROLASE, MITOCHONDRIAL"/>
    <property type="match status" value="1"/>
</dbReference>
<dbReference type="AlphaFoldDB" id="A0A117LC45"/>
<dbReference type="NCBIfam" id="TIGR01230">
    <property type="entry name" value="agmatinase"/>
    <property type="match status" value="1"/>
</dbReference>
<accession>A0A117LC45</accession>
<dbReference type="EMBL" id="DLVE01000055">
    <property type="protein sequence ID" value="HAA83959.1"/>
    <property type="molecule type" value="Genomic_DNA"/>
</dbReference>